<dbReference type="InterPro" id="IPR033305">
    <property type="entry name" value="Hydin-like"/>
</dbReference>
<dbReference type="InterPro" id="IPR000399">
    <property type="entry name" value="TPP-bd_CS"/>
</dbReference>
<dbReference type="AlphaFoldDB" id="A0A803Y4D5"/>
<comment type="subcellular location">
    <subcellularLocation>
        <location evidence="1">Cell projection</location>
        <location evidence="1">Cilium</location>
    </subcellularLocation>
    <subcellularLocation>
        <location evidence="2">Cytoplasm</location>
    </subcellularLocation>
</comment>
<evidence type="ECO:0000313" key="10">
    <source>
        <dbReference type="Proteomes" id="UP000001645"/>
    </source>
</evidence>
<evidence type="ECO:0000313" key="9">
    <source>
        <dbReference type="Ensembl" id="ENSMGAP00000026632.1"/>
    </source>
</evidence>
<dbReference type="Gene3D" id="2.60.40.10">
    <property type="entry name" value="Immunoglobulins"/>
    <property type="match status" value="4"/>
</dbReference>
<feature type="compositionally biased region" description="Polar residues" evidence="7">
    <location>
        <begin position="1"/>
        <end position="15"/>
    </location>
</feature>
<keyword evidence="3" id="KW-0963">Cytoplasm</keyword>
<protein>
    <recommendedName>
        <fullName evidence="8">HYDIN/VesB/CFA65-like Ig-like domain-containing protein</fullName>
    </recommendedName>
</protein>
<reference evidence="9 10" key="1">
    <citation type="journal article" date="2010" name="PLoS Biol.">
        <title>Multi-platform next-generation sequencing of the domestic turkey (Meleagris gallopavo): genome assembly and analysis.</title>
        <authorList>
            <person name="Dalloul R.A."/>
            <person name="Long J.A."/>
            <person name="Zimin A.V."/>
            <person name="Aslam L."/>
            <person name="Beal K."/>
            <person name="Blomberg L.A."/>
            <person name="Bouffard P."/>
            <person name="Burt D.W."/>
            <person name="Crasta O."/>
            <person name="Crooijmans R.P."/>
            <person name="Cooper K."/>
            <person name="Coulombe R.A."/>
            <person name="De S."/>
            <person name="Delany M.E."/>
            <person name="Dodgson J.B."/>
            <person name="Dong J.J."/>
            <person name="Evans C."/>
            <person name="Frederickson K.M."/>
            <person name="Flicek P."/>
            <person name="Florea L."/>
            <person name="Folkerts O."/>
            <person name="Groenen M.A."/>
            <person name="Harkins T.T."/>
            <person name="Herrero J."/>
            <person name="Hoffmann S."/>
            <person name="Megens H.J."/>
            <person name="Jiang A."/>
            <person name="de Jong P."/>
            <person name="Kaiser P."/>
            <person name="Kim H."/>
            <person name="Kim K.W."/>
            <person name="Kim S."/>
            <person name="Langenberger D."/>
            <person name="Lee M.K."/>
            <person name="Lee T."/>
            <person name="Mane S."/>
            <person name="Marcais G."/>
            <person name="Marz M."/>
            <person name="McElroy A.P."/>
            <person name="Modise T."/>
            <person name="Nefedov M."/>
            <person name="Notredame C."/>
            <person name="Paton I.R."/>
            <person name="Payne W.S."/>
            <person name="Pertea G."/>
            <person name="Prickett D."/>
            <person name="Puiu D."/>
            <person name="Qioa D."/>
            <person name="Raineri E."/>
            <person name="Ruffier M."/>
            <person name="Salzberg S.L."/>
            <person name="Schatz M.C."/>
            <person name="Scheuring C."/>
            <person name="Schmidt C.J."/>
            <person name="Schroeder S."/>
            <person name="Searle S.M."/>
            <person name="Smith E.J."/>
            <person name="Smith J."/>
            <person name="Sonstegard T.S."/>
            <person name="Stadler P.F."/>
            <person name="Tafer H."/>
            <person name="Tu Z.J."/>
            <person name="Van Tassell C.P."/>
            <person name="Vilella A.J."/>
            <person name="Williams K.P."/>
            <person name="Yorke J.A."/>
            <person name="Zhang L."/>
            <person name="Zhang H.B."/>
            <person name="Zhang X."/>
            <person name="Zhang Y."/>
            <person name="Reed K.M."/>
        </authorList>
    </citation>
    <scope>NUCLEOTIDE SEQUENCE [LARGE SCALE GENOMIC DNA]</scope>
</reference>
<evidence type="ECO:0000256" key="6">
    <source>
        <dbReference type="ARBA" id="ARBA00023273"/>
    </source>
</evidence>
<reference evidence="9" key="3">
    <citation type="submission" date="2025-09" db="UniProtKB">
        <authorList>
            <consortium name="Ensembl"/>
        </authorList>
    </citation>
    <scope>IDENTIFICATION</scope>
</reference>
<dbReference type="InterPro" id="IPR053879">
    <property type="entry name" value="HYDIN_VesB_CFA65-like_Ig"/>
</dbReference>
<evidence type="ECO:0000259" key="8">
    <source>
        <dbReference type="Pfam" id="PF22544"/>
    </source>
</evidence>
<sequence>MATNKLHQSVESSKSPDGFQKGVVAPYNPKLVTEVEETVTLTPSAFLKEMSLTTEQRLASTHSTRRPRIVQLLDMSDTSHQKFSSVDLDQTLFQPFPSEVVFQSYVPCEVYEVPLVLRNNDRVPRLVKVVLESSPYFKLISPGDVCRKVAPGMPSTFRILFTPEENKDYFHQLTCITEREKFVVPIRAIGARAILDFPDQLNFSVCPVKHSTQRTLLVRNVGNREAHYHISTRSPFSVDPSIGTLGIGDTMQVTVEFHPLKTGDHCGSLVVHYDTGEDVLTSLYGAAVDVNIRLDRNSLMIAKTYLTLANHRSVVIHNRSEIIAHFQWKAFVTQEEEDQQKLRLCHRLRRQEEDEMDRFADECVVDPSLRERLSVLSRVFQNHRAKVQGDSMLFSDDVFAIEPVEGDVWPNSSAEINVIFKPREARLYQQTVYCDISGRETRLPLRIRGEGEGPRLRFSFDQLDIGKVFVGSAHSYEAILFNKGAIDALFHVVPPSTALGSCFAFVPREGLVPPGGLQHIHISFCSTILGQFTEEFGVSVHGCPQPVTLTVRGCVIGPTFHFDVPSLHFGDIPFGFPHTLSCRLSNTSLVPMTFSLRIPGDGSGAPSVSSSAQVLDNTHLSWRIGLPAHPKPTEFTVVPCRGTIRAQGTQDVQVTLCSNTVKQYEMALVVDVDGVGKEVLALLLTARYWDFPCKEGESGP</sequence>
<dbReference type="GO" id="GO:0003341">
    <property type="term" value="P:cilium movement"/>
    <property type="evidence" value="ECO:0007669"/>
    <property type="project" value="TreeGrafter"/>
</dbReference>
<feature type="domain" description="HYDIN/VesB/CFA65-like Ig-like" evidence="8">
    <location>
        <begin position="193"/>
        <end position="286"/>
    </location>
</feature>
<dbReference type="GeneTree" id="ENSGT00940000163228"/>
<dbReference type="Proteomes" id="UP000001645">
    <property type="component" value="Chromosome 13"/>
</dbReference>
<evidence type="ECO:0000256" key="4">
    <source>
        <dbReference type="ARBA" id="ARBA00023052"/>
    </source>
</evidence>
<dbReference type="PANTHER" id="PTHR23053:SF0">
    <property type="entry name" value="HYDROCEPHALUS-INDUCING PROTEIN HOMOLOG"/>
    <property type="match status" value="1"/>
</dbReference>
<dbReference type="InterPro" id="IPR013783">
    <property type="entry name" value="Ig-like_fold"/>
</dbReference>
<dbReference type="Pfam" id="PF22544">
    <property type="entry name" value="HYDIN_VesB_CFA65-like_Ig"/>
    <property type="match status" value="2"/>
</dbReference>
<dbReference type="PROSITE" id="PS00187">
    <property type="entry name" value="TPP_ENZYMES"/>
    <property type="match status" value="1"/>
</dbReference>
<keyword evidence="10" id="KW-1185">Reference proteome</keyword>
<name>A0A803Y4D5_MELGA</name>
<organism evidence="9 10">
    <name type="scientific">Meleagris gallopavo</name>
    <name type="common">Wild turkey</name>
    <dbReference type="NCBI Taxonomy" id="9103"/>
    <lineage>
        <taxon>Eukaryota</taxon>
        <taxon>Metazoa</taxon>
        <taxon>Chordata</taxon>
        <taxon>Craniata</taxon>
        <taxon>Vertebrata</taxon>
        <taxon>Euteleostomi</taxon>
        <taxon>Archelosauria</taxon>
        <taxon>Archosauria</taxon>
        <taxon>Dinosauria</taxon>
        <taxon>Saurischia</taxon>
        <taxon>Theropoda</taxon>
        <taxon>Coelurosauria</taxon>
        <taxon>Aves</taxon>
        <taxon>Neognathae</taxon>
        <taxon>Galloanserae</taxon>
        <taxon>Galliformes</taxon>
        <taxon>Phasianidae</taxon>
        <taxon>Meleagridinae</taxon>
        <taxon>Meleagris</taxon>
    </lineage>
</organism>
<feature type="domain" description="HYDIN/VesB/CFA65-like Ig-like" evidence="8">
    <location>
        <begin position="454"/>
        <end position="554"/>
    </location>
</feature>
<evidence type="ECO:0000256" key="3">
    <source>
        <dbReference type="ARBA" id="ARBA00022490"/>
    </source>
</evidence>
<feature type="region of interest" description="Disordered" evidence="7">
    <location>
        <begin position="1"/>
        <end position="21"/>
    </location>
</feature>
<proteinExistence type="predicted"/>
<dbReference type="PANTHER" id="PTHR23053">
    <property type="entry name" value="DLEC1 DELETED IN LUNG AND ESOPHAGEAL CANCER 1"/>
    <property type="match status" value="1"/>
</dbReference>
<keyword evidence="4" id="KW-0786">Thiamine pyrophosphate</keyword>
<keyword evidence="5" id="KW-0969">Cilium</keyword>
<dbReference type="GO" id="GO:0000287">
    <property type="term" value="F:magnesium ion binding"/>
    <property type="evidence" value="ECO:0007669"/>
    <property type="project" value="InterPro"/>
</dbReference>
<keyword evidence="6" id="KW-0966">Cell projection</keyword>
<gene>
    <name evidence="9" type="primary">HYDIN</name>
</gene>
<dbReference type="GO" id="GO:0030976">
    <property type="term" value="F:thiamine pyrophosphate binding"/>
    <property type="evidence" value="ECO:0007669"/>
    <property type="project" value="InterPro"/>
</dbReference>
<evidence type="ECO:0000256" key="7">
    <source>
        <dbReference type="SAM" id="MobiDB-lite"/>
    </source>
</evidence>
<evidence type="ECO:0000256" key="2">
    <source>
        <dbReference type="ARBA" id="ARBA00004496"/>
    </source>
</evidence>
<accession>A0A803Y4D5</accession>
<reference evidence="9" key="2">
    <citation type="submission" date="2025-08" db="UniProtKB">
        <authorList>
            <consortium name="Ensembl"/>
        </authorList>
    </citation>
    <scope>IDENTIFICATION</scope>
</reference>
<dbReference type="GO" id="GO:0005930">
    <property type="term" value="C:axoneme"/>
    <property type="evidence" value="ECO:0007669"/>
    <property type="project" value="TreeGrafter"/>
</dbReference>
<evidence type="ECO:0000256" key="5">
    <source>
        <dbReference type="ARBA" id="ARBA00023069"/>
    </source>
</evidence>
<evidence type="ECO:0000256" key="1">
    <source>
        <dbReference type="ARBA" id="ARBA00004138"/>
    </source>
</evidence>
<dbReference type="GO" id="GO:1904158">
    <property type="term" value="P:axonemal central apparatus assembly"/>
    <property type="evidence" value="ECO:0007669"/>
    <property type="project" value="TreeGrafter"/>
</dbReference>
<dbReference type="Ensembl" id="ENSMGAT00000037932.1">
    <property type="protein sequence ID" value="ENSMGAP00000026632.1"/>
    <property type="gene ID" value="ENSMGAG00000001344.3"/>
</dbReference>